<organism evidence="1 2">
    <name type="scientific">Macrosiphum euphorbiae</name>
    <name type="common">potato aphid</name>
    <dbReference type="NCBI Taxonomy" id="13131"/>
    <lineage>
        <taxon>Eukaryota</taxon>
        <taxon>Metazoa</taxon>
        <taxon>Ecdysozoa</taxon>
        <taxon>Arthropoda</taxon>
        <taxon>Hexapoda</taxon>
        <taxon>Insecta</taxon>
        <taxon>Pterygota</taxon>
        <taxon>Neoptera</taxon>
        <taxon>Paraneoptera</taxon>
        <taxon>Hemiptera</taxon>
        <taxon>Sternorrhyncha</taxon>
        <taxon>Aphidomorpha</taxon>
        <taxon>Aphidoidea</taxon>
        <taxon>Aphididae</taxon>
        <taxon>Macrosiphini</taxon>
        <taxon>Macrosiphum</taxon>
    </lineage>
</organism>
<accession>A0AAV0WBB2</accession>
<evidence type="ECO:0000313" key="1">
    <source>
        <dbReference type="EMBL" id="CAI6353037.1"/>
    </source>
</evidence>
<dbReference type="EMBL" id="CARXXK010000002">
    <property type="protein sequence ID" value="CAI6353037.1"/>
    <property type="molecule type" value="Genomic_DNA"/>
</dbReference>
<keyword evidence="2" id="KW-1185">Reference proteome</keyword>
<dbReference type="Proteomes" id="UP001160148">
    <property type="component" value="Unassembled WGS sequence"/>
</dbReference>
<sequence length="87" mass="10051">MIWLVTDMDYKKNSTHAVIKFDEKTVDGKDCIDFIPLSWTYVKNGLLHCKYPDKKYYATINKMSNTLSGYKESWKGFGISIISEASK</sequence>
<name>A0AAV0WBB2_9HEMI</name>
<proteinExistence type="predicted"/>
<evidence type="ECO:0000313" key="2">
    <source>
        <dbReference type="Proteomes" id="UP001160148"/>
    </source>
</evidence>
<protein>
    <submittedName>
        <fullName evidence="1">Uncharacterized protein</fullName>
    </submittedName>
</protein>
<reference evidence="1 2" key="1">
    <citation type="submission" date="2023-01" db="EMBL/GenBank/DDBJ databases">
        <authorList>
            <person name="Whitehead M."/>
        </authorList>
    </citation>
    <scope>NUCLEOTIDE SEQUENCE [LARGE SCALE GENOMIC DNA]</scope>
</reference>
<dbReference type="AlphaFoldDB" id="A0AAV0WBB2"/>
<comment type="caution">
    <text evidence="1">The sequence shown here is derived from an EMBL/GenBank/DDBJ whole genome shotgun (WGS) entry which is preliminary data.</text>
</comment>
<gene>
    <name evidence="1" type="ORF">MEUPH1_LOCUS9208</name>
</gene>